<name>A0A9P5AHE6_9HYPO</name>
<evidence type="ECO:0000313" key="4">
    <source>
        <dbReference type="Proteomes" id="UP000730481"/>
    </source>
</evidence>
<dbReference type="OrthoDB" id="5426775at2759"/>
<feature type="compositionally biased region" description="Low complexity" evidence="1">
    <location>
        <begin position="14"/>
        <end position="25"/>
    </location>
</feature>
<proteinExistence type="predicted"/>
<dbReference type="AlphaFoldDB" id="A0A9P5AHE6"/>
<dbReference type="EMBL" id="PVQB02000331">
    <property type="protein sequence ID" value="KAF4338766.1"/>
    <property type="molecule type" value="Genomic_DNA"/>
</dbReference>
<gene>
    <name evidence="3" type="ORF">FBEOM_7331</name>
</gene>
<reference evidence="3" key="1">
    <citation type="journal article" date="2017" name="Mycologia">
        <title>Fusarium algeriense, sp. nov., a novel toxigenic crown rot pathogen of durum wheat from Algeria is nested in the Fusarium burgessii species complex.</title>
        <authorList>
            <person name="Laraba I."/>
            <person name="Keddad A."/>
            <person name="Boureghda H."/>
            <person name="Abdallah N."/>
            <person name="Vaughan M.M."/>
            <person name="Proctor R.H."/>
            <person name="Busman M."/>
            <person name="O'Donnell K."/>
        </authorList>
    </citation>
    <scope>NUCLEOTIDE SEQUENCE</scope>
    <source>
        <strain evidence="3">NRRL 25174</strain>
    </source>
</reference>
<dbReference type="Pfam" id="PF25545">
    <property type="entry name" value="DUF7924"/>
    <property type="match status" value="1"/>
</dbReference>
<reference evidence="3" key="2">
    <citation type="submission" date="2020-02" db="EMBL/GenBank/DDBJ databases">
        <title>Identification and distribution of gene clusters putatively required for synthesis of sphingolipid metabolism inhibitors in phylogenetically diverse species of the filamentous fungus Fusarium.</title>
        <authorList>
            <person name="Kim H.-S."/>
            <person name="Busman M."/>
            <person name="Brown D.W."/>
            <person name="Divon H."/>
            <person name="Uhlig S."/>
            <person name="Proctor R.H."/>
        </authorList>
    </citation>
    <scope>NUCLEOTIDE SEQUENCE</scope>
    <source>
        <strain evidence="3">NRRL 25174</strain>
    </source>
</reference>
<dbReference type="InterPro" id="IPR057684">
    <property type="entry name" value="DUF7924"/>
</dbReference>
<accession>A0A9P5AHE6</accession>
<evidence type="ECO:0000259" key="2">
    <source>
        <dbReference type="Pfam" id="PF25545"/>
    </source>
</evidence>
<sequence length="333" mass="36724">MDGPLDNPKKRAASRSPSVSSSQAKQIKKICYEDNYQDVNEHVMYEPAPIQAMSPSAAPLEYIKATQACPSFLEYINTWLDTLYPAALPKKPHSGYQIKDQDCKTILLKRPNSAPTMASGRTKLAGKAANLGISFTPNASGASIPELRTEEGYSVAPTPTETQSKFSGPLVENPLYRDCNLALNNILLLDSRTKLPPHLVDLTESLKKGRSSPEPEPSKNDDLYALETVSNEAKVEEFVRKYVIPPDSNTGNIQRSDRVFVNRKALPATEPHARLSIPVPDLLYGYRFSAFEQDHRTEIATCGNFAIANGEGLFFPFFSIEFKGDGPSSRGRL</sequence>
<feature type="domain" description="DUF7924" evidence="2">
    <location>
        <begin position="230"/>
        <end position="325"/>
    </location>
</feature>
<dbReference type="Proteomes" id="UP000730481">
    <property type="component" value="Unassembled WGS sequence"/>
</dbReference>
<protein>
    <recommendedName>
        <fullName evidence="2">DUF7924 domain-containing protein</fullName>
    </recommendedName>
</protein>
<evidence type="ECO:0000256" key="1">
    <source>
        <dbReference type="SAM" id="MobiDB-lite"/>
    </source>
</evidence>
<keyword evidence="4" id="KW-1185">Reference proteome</keyword>
<evidence type="ECO:0000313" key="3">
    <source>
        <dbReference type="EMBL" id="KAF4338766.1"/>
    </source>
</evidence>
<comment type="caution">
    <text evidence="3">The sequence shown here is derived from an EMBL/GenBank/DDBJ whole genome shotgun (WGS) entry which is preliminary data.</text>
</comment>
<organism evidence="3 4">
    <name type="scientific">Fusarium beomiforme</name>
    <dbReference type="NCBI Taxonomy" id="44412"/>
    <lineage>
        <taxon>Eukaryota</taxon>
        <taxon>Fungi</taxon>
        <taxon>Dikarya</taxon>
        <taxon>Ascomycota</taxon>
        <taxon>Pezizomycotina</taxon>
        <taxon>Sordariomycetes</taxon>
        <taxon>Hypocreomycetidae</taxon>
        <taxon>Hypocreales</taxon>
        <taxon>Nectriaceae</taxon>
        <taxon>Fusarium</taxon>
        <taxon>Fusarium burgessii species complex</taxon>
    </lineage>
</organism>
<feature type="region of interest" description="Disordered" evidence="1">
    <location>
        <begin position="1"/>
        <end position="26"/>
    </location>
</feature>